<keyword evidence="4" id="KW-1185">Reference proteome</keyword>
<sequence length="349" mass="36288">MNENGLDASVSGTATPVGAKWTTARVVAGYGAALSLSLYLTVKVIWVVAALFGSTPSTFTDGDWILLNGVTVVMSVVGVVLGLALAQRWGRRLPAPPVVFFAWMAAGFLIPMIPYMLFGAVLGGDAGGGDSGGGDAVPSWETAFIAIGFGGMALGLAIALPIYMRERWPAAFLGRVGDHRPAPLGRSHLRALYVLVAAPVLLWAYWAAGGTLGLAHRDLMNADGRLLAGNSALWAVLGAAAIRTVATGRPRMPRWIPMAVAFTSSGSLVAWSAWKLPWALLRPGGYTAAEYPAVSVVQYGLSITAGIVMLAALLKAAPAPPGRKGGGEHVVTWPRRRSPGSSTGPRPSP</sequence>
<accession>A0ABW6T067</accession>
<reference evidence="3 4" key="1">
    <citation type="submission" date="2024-10" db="EMBL/GenBank/DDBJ databases">
        <title>The Natural Products Discovery Center: Release of the First 8490 Sequenced Strains for Exploring Actinobacteria Biosynthetic Diversity.</title>
        <authorList>
            <person name="Kalkreuter E."/>
            <person name="Kautsar S.A."/>
            <person name="Yang D."/>
            <person name="Bader C.D."/>
            <person name="Teijaro C.N."/>
            <person name="Fluegel L."/>
            <person name="Davis C.M."/>
            <person name="Simpson J.R."/>
            <person name="Lauterbach L."/>
            <person name="Steele A.D."/>
            <person name="Gui C."/>
            <person name="Meng S."/>
            <person name="Li G."/>
            <person name="Viehrig K."/>
            <person name="Ye F."/>
            <person name="Su P."/>
            <person name="Kiefer A.F."/>
            <person name="Nichols A."/>
            <person name="Cepeda A.J."/>
            <person name="Yan W."/>
            <person name="Fan B."/>
            <person name="Jiang Y."/>
            <person name="Adhikari A."/>
            <person name="Zheng C.-J."/>
            <person name="Schuster L."/>
            <person name="Cowan T.M."/>
            <person name="Smanski M.J."/>
            <person name="Chevrette M.G."/>
            <person name="De Carvalho L.P.S."/>
            <person name="Shen B."/>
        </authorList>
    </citation>
    <scope>NUCLEOTIDE SEQUENCE [LARGE SCALE GENOMIC DNA]</scope>
    <source>
        <strain evidence="3 4">NPDC002173</strain>
    </source>
</reference>
<evidence type="ECO:0000256" key="2">
    <source>
        <dbReference type="SAM" id="Phobius"/>
    </source>
</evidence>
<feature type="transmembrane region" description="Helical" evidence="2">
    <location>
        <begin position="255"/>
        <end position="274"/>
    </location>
</feature>
<feature type="transmembrane region" description="Helical" evidence="2">
    <location>
        <begin position="189"/>
        <end position="206"/>
    </location>
</feature>
<evidence type="ECO:0000256" key="1">
    <source>
        <dbReference type="SAM" id="MobiDB-lite"/>
    </source>
</evidence>
<proteinExistence type="predicted"/>
<feature type="transmembrane region" description="Helical" evidence="2">
    <location>
        <begin position="30"/>
        <end position="52"/>
    </location>
</feature>
<keyword evidence="2" id="KW-1133">Transmembrane helix</keyword>
<keyword evidence="2" id="KW-0812">Transmembrane</keyword>
<feature type="transmembrane region" description="Helical" evidence="2">
    <location>
        <begin position="294"/>
        <end position="314"/>
    </location>
</feature>
<feature type="transmembrane region" description="Helical" evidence="2">
    <location>
        <begin position="64"/>
        <end position="86"/>
    </location>
</feature>
<feature type="transmembrane region" description="Helical" evidence="2">
    <location>
        <begin position="226"/>
        <end position="246"/>
    </location>
</feature>
<feature type="region of interest" description="Disordered" evidence="1">
    <location>
        <begin position="319"/>
        <end position="349"/>
    </location>
</feature>
<name>A0ABW6T067_9ACTN</name>
<keyword evidence="2" id="KW-0472">Membrane</keyword>
<feature type="transmembrane region" description="Helical" evidence="2">
    <location>
        <begin position="142"/>
        <end position="163"/>
    </location>
</feature>
<evidence type="ECO:0000313" key="3">
    <source>
        <dbReference type="EMBL" id="MFF3670669.1"/>
    </source>
</evidence>
<evidence type="ECO:0000313" key="4">
    <source>
        <dbReference type="Proteomes" id="UP001602013"/>
    </source>
</evidence>
<comment type="caution">
    <text evidence="3">The sequence shown here is derived from an EMBL/GenBank/DDBJ whole genome shotgun (WGS) entry which is preliminary data.</text>
</comment>
<protein>
    <submittedName>
        <fullName evidence="3">Uncharacterized protein</fullName>
    </submittedName>
</protein>
<dbReference type="EMBL" id="JBIASD010000034">
    <property type="protein sequence ID" value="MFF3670669.1"/>
    <property type="molecule type" value="Genomic_DNA"/>
</dbReference>
<feature type="transmembrane region" description="Helical" evidence="2">
    <location>
        <begin position="98"/>
        <end position="122"/>
    </location>
</feature>
<organism evidence="3 4">
    <name type="scientific">Microtetraspora malaysiensis</name>
    <dbReference type="NCBI Taxonomy" id="161358"/>
    <lineage>
        <taxon>Bacteria</taxon>
        <taxon>Bacillati</taxon>
        <taxon>Actinomycetota</taxon>
        <taxon>Actinomycetes</taxon>
        <taxon>Streptosporangiales</taxon>
        <taxon>Streptosporangiaceae</taxon>
        <taxon>Microtetraspora</taxon>
    </lineage>
</organism>
<gene>
    <name evidence="3" type="ORF">ACFYXI_34290</name>
</gene>
<feature type="compositionally biased region" description="Low complexity" evidence="1">
    <location>
        <begin position="339"/>
        <end position="349"/>
    </location>
</feature>
<dbReference type="Proteomes" id="UP001602013">
    <property type="component" value="Unassembled WGS sequence"/>
</dbReference>
<dbReference type="RefSeq" id="WP_387416880.1">
    <property type="nucleotide sequence ID" value="NZ_JBIASD010000034.1"/>
</dbReference>